<dbReference type="Pfam" id="PF18969">
    <property type="entry name" value="DUF5708"/>
    <property type="match status" value="1"/>
</dbReference>
<dbReference type="AlphaFoldDB" id="A0A839XGK4"/>
<accession>A0A839XGK4</accession>
<proteinExistence type="predicted"/>
<dbReference type="InterPro" id="IPR043762">
    <property type="entry name" value="DUF5708"/>
</dbReference>
<keyword evidence="3" id="KW-1185">Reference proteome</keyword>
<name>A0A839XGK4_9PSEU</name>
<keyword evidence="1" id="KW-1133">Transmembrane helix</keyword>
<reference evidence="2 3" key="1">
    <citation type="submission" date="2020-08" db="EMBL/GenBank/DDBJ databases">
        <title>Sequencing the genomes of 1000 actinobacteria strains.</title>
        <authorList>
            <person name="Klenk H.-P."/>
        </authorList>
    </citation>
    <scope>NUCLEOTIDE SEQUENCE [LARGE SCALE GENOMIC DNA]</scope>
    <source>
        <strain evidence="2 3">DSM 45267</strain>
    </source>
</reference>
<protein>
    <submittedName>
        <fullName evidence="2">Prolipoprotein diacylglyceryltransferase</fullName>
    </submittedName>
</protein>
<comment type="caution">
    <text evidence="2">The sequence shown here is derived from an EMBL/GenBank/DDBJ whole genome shotgun (WGS) entry which is preliminary data.</text>
</comment>
<sequence length="74" mass="7815">MSANVKSLFIGAGMLIVGLVLRFTTEGVETPVVTLTKVGLVLAILGAAELVITGAWMLFGSKDKDKEKDQVEGH</sequence>
<evidence type="ECO:0000313" key="2">
    <source>
        <dbReference type="EMBL" id="MBB3661597.1"/>
    </source>
</evidence>
<organism evidence="2 3">
    <name type="scientific">Prauserella sediminis</name>
    <dbReference type="NCBI Taxonomy" id="577680"/>
    <lineage>
        <taxon>Bacteria</taxon>
        <taxon>Bacillati</taxon>
        <taxon>Actinomycetota</taxon>
        <taxon>Actinomycetes</taxon>
        <taxon>Pseudonocardiales</taxon>
        <taxon>Pseudonocardiaceae</taxon>
        <taxon>Prauserella</taxon>
        <taxon>Prauserella salsuginis group</taxon>
    </lineage>
</organism>
<keyword evidence="2" id="KW-0808">Transferase</keyword>
<keyword evidence="1" id="KW-0472">Membrane</keyword>
<feature type="transmembrane region" description="Helical" evidence="1">
    <location>
        <begin position="38"/>
        <end position="59"/>
    </location>
</feature>
<dbReference type="RefSeq" id="WP_183778781.1">
    <property type="nucleotide sequence ID" value="NZ_JACIBS010000001.1"/>
</dbReference>
<keyword evidence="1" id="KW-0812">Transmembrane</keyword>
<evidence type="ECO:0000313" key="3">
    <source>
        <dbReference type="Proteomes" id="UP000564573"/>
    </source>
</evidence>
<keyword evidence="2" id="KW-0449">Lipoprotein</keyword>
<evidence type="ECO:0000256" key="1">
    <source>
        <dbReference type="SAM" id="Phobius"/>
    </source>
</evidence>
<gene>
    <name evidence="2" type="ORF">FB384_000501</name>
</gene>
<dbReference type="EMBL" id="JACIBS010000001">
    <property type="protein sequence ID" value="MBB3661597.1"/>
    <property type="molecule type" value="Genomic_DNA"/>
</dbReference>
<dbReference type="Proteomes" id="UP000564573">
    <property type="component" value="Unassembled WGS sequence"/>
</dbReference>
<dbReference type="GO" id="GO:0016740">
    <property type="term" value="F:transferase activity"/>
    <property type="evidence" value="ECO:0007669"/>
    <property type="project" value="UniProtKB-KW"/>
</dbReference>